<keyword evidence="8" id="KW-1185">Reference proteome</keyword>
<keyword evidence="2 4" id="KW-0547">Nucleotide-binding</keyword>
<gene>
    <name evidence="7" type="ORF">SAMN05216499_1316</name>
</gene>
<sequence length="449" mass="48171">MTDDATPPGRPRKGPDRSPSDGRPAVLILTDLAAIARHLALVTACEDRGLEPVLVFGPETPPEELEYHHRRGHPAVRVPSPPRVSDYGLDATLEAAGPYLRGGRLRAVLACGESFVETAGTLAETLGLPGTGGHAARVCRHKTLQRLAAPTLAPRWTGVHARTPVDGDTWHHYPAVLKPTGRMCSSGVHAIADADALRAQLPTYPDDEPLLIEERVEGPEFSVESLVHEGDIVWAGITAKQTNEHTTRFFTETGHLSPAAGLPPEAEKALLTANATLLRSVRFGSGISHAEFRLSGNRAVLMEIAARLPGDAITRLWHLAHAVPLEPAVLDLALGIRPPAPRARRRAQQLYLEHSPGLLREVECPGTEVSWTAESAAWPDPRPAPADAPPRRCAVLVGPRRGTLLGEAADSFGRAVSVVTDASLDQDVAEFTHRTAKEVAIRTEEPPAD</sequence>
<dbReference type="GO" id="GO:0016874">
    <property type="term" value="F:ligase activity"/>
    <property type="evidence" value="ECO:0007669"/>
    <property type="project" value="UniProtKB-KW"/>
</dbReference>
<dbReference type="Proteomes" id="UP000184111">
    <property type="component" value="Unassembled WGS sequence"/>
</dbReference>
<evidence type="ECO:0000256" key="4">
    <source>
        <dbReference type="PROSITE-ProRule" id="PRU00409"/>
    </source>
</evidence>
<dbReference type="Pfam" id="PF13535">
    <property type="entry name" value="ATP-grasp_4"/>
    <property type="match status" value="1"/>
</dbReference>
<dbReference type="InterPro" id="IPR052032">
    <property type="entry name" value="ATP-dep_AA_Ligase"/>
</dbReference>
<dbReference type="SUPFAM" id="SSF56059">
    <property type="entry name" value="Glutathione synthetase ATP-binding domain-like"/>
    <property type="match status" value="1"/>
</dbReference>
<dbReference type="OrthoDB" id="24041at2"/>
<dbReference type="PANTHER" id="PTHR43585:SF2">
    <property type="entry name" value="ATP-GRASP ENZYME FSQD"/>
    <property type="match status" value="1"/>
</dbReference>
<dbReference type="PROSITE" id="PS50975">
    <property type="entry name" value="ATP_GRASP"/>
    <property type="match status" value="1"/>
</dbReference>
<reference evidence="7 8" key="1">
    <citation type="submission" date="2016-11" db="EMBL/GenBank/DDBJ databases">
        <authorList>
            <person name="Jaros S."/>
            <person name="Januszkiewicz K."/>
            <person name="Wedrychowicz H."/>
        </authorList>
    </citation>
    <scope>NUCLEOTIDE SEQUENCE [LARGE SCALE GENOMIC DNA]</scope>
    <source>
        <strain evidence="7 8">CGMCC 4.2025</strain>
    </source>
</reference>
<proteinExistence type="predicted"/>
<dbReference type="GO" id="GO:0005524">
    <property type="term" value="F:ATP binding"/>
    <property type="evidence" value="ECO:0007669"/>
    <property type="project" value="UniProtKB-UniRule"/>
</dbReference>
<evidence type="ECO:0000313" key="7">
    <source>
        <dbReference type="EMBL" id="SHN27249.1"/>
    </source>
</evidence>
<evidence type="ECO:0000256" key="1">
    <source>
        <dbReference type="ARBA" id="ARBA00022598"/>
    </source>
</evidence>
<evidence type="ECO:0000256" key="2">
    <source>
        <dbReference type="ARBA" id="ARBA00022741"/>
    </source>
</evidence>
<name>A0A1M7Q9V0_9ACTN</name>
<keyword evidence="1" id="KW-0436">Ligase</keyword>
<keyword evidence="3 4" id="KW-0067">ATP-binding</keyword>
<dbReference type="AlphaFoldDB" id="A0A1M7Q9V0"/>
<dbReference type="GO" id="GO:0046872">
    <property type="term" value="F:metal ion binding"/>
    <property type="evidence" value="ECO:0007669"/>
    <property type="project" value="InterPro"/>
</dbReference>
<organism evidence="7 8">
    <name type="scientific">Actinacidiphila paucisporea</name>
    <dbReference type="NCBI Taxonomy" id="310782"/>
    <lineage>
        <taxon>Bacteria</taxon>
        <taxon>Bacillati</taxon>
        <taxon>Actinomycetota</taxon>
        <taxon>Actinomycetes</taxon>
        <taxon>Kitasatosporales</taxon>
        <taxon>Streptomycetaceae</taxon>
        <taxon>Actinacidiphila</taxon>
    </lineage>
</organism>
<feature type="domain" description="ATP-grasp" evidence="6">
    <location>
        <begin position="145"/>
        <end position="334"/>
    </location>
</feature>
<dbReference type="InterPro" id="IPR011761">
    <property type="entry name" value="ATP-grasp"/>
</dbReference>
<dbReference type="RefSeq" id="WP_073502322.1">
    <property type="nucleotide sequence ID" value="NZ_FRBI01000031.1"/>
</dbReference>
<dbReference type="Gene3D" id="3.30.470.20">
    <property type="entry name" value="ATP-grasp fold, B domain"/>
    <property type="match status" value="1"/>
</dbReference>
<evidence type="ECO:0000313" key="8">
    <source>
        <dbReference type="Proteomes" id="UP000184111"/>
    </source>
</evidence>
<dbReference type="STRING" id="310782.SAMN05216499_1316"/>
<dbReference type="PANTHER" id="PTHR43585">
    <property type="entry name" value="FUMIPYRROLE BIOSYNTHESIS PROTEIN C"/>
    <property type="match status" value="1"/>
</dbReference>
<evidence type="ECO:0000259" key="6">
    <source>
        <dbReference type="PROSITE" id="PS50975"/>
    </source>
</evidence>
<evidence type="ECO:0000256" key="3">
    <source>
        <dbReference type="ARBA" id="ARBA00022840"/>
    </source>
</evidence>
<dbReference type="EMBL" id="FRBI01000031">
    <property type="protein sequence ID" value="SHN27249.1"/>
    <property type="molecule type" value="Genomic_DNA"/>
</dbReference>
<accession>A0A1M7Q9V0</accession>
<evidence type="ECO:0000256" key="5">
    <source>
        <dbReference type="SAM" id="MobiDB-lite"/>
    </source>
</evidence>
<feature type="region of interest" description="Disordered" evidence="5">
    <location>
        <begin position="1"/>
        <end position="23"/>
    </location>
</feature>
<protein>
    <submittedName>
        <fullName evidence="7">Biotin carboxylase</fullName>
    </submittedName>
</protein>